<evidence type="ECO:0000256" key="2">
    <source>
        <dbReference type="ARBA" id="ARBA00023002"/>
    </source>
</evidence>
<dbReference type="InterPro" id="IPR029039">
    <property type="entry name" value="Flavoprotein-like_sf"/>
</dbReference>
<dbReference type="PANTHER" id="PTHR10204">
    <property type="entry name" value="NAD P H OXIDOREDUCTASE-RELATED"/>
    <property type="match status" value="1"/>
</dbReference>
<protein>
    <submittedName>
        <fullName evidence="4">NAD(P)H dehydrogenase (Quinone)</fullName>
    </submittedName>
</protein>
<reference evidence="4 5" key="1">
    <citation type="submission" date="2016-10" db="EMBL/GenBank/DDBJ databases">
        <authorList>
            <person name="de Groot N.N."/>
        </authorList>
    </citation>
    <scope>NUCLEOTIDE SEQUENCE [LARGE SCALE GENOMIC DNA]</scope>
    <source>
        <strain evidence="4 5">DSM 28010</strain>
    </source>
</reference>
<dbReference type="Gene3D" id="3.40.50.360">
    <property type="match status" value="1"/>
</dbReference>
<feature type="domain" description="Flavodoxin-like fold" evidence="3">
    <location>
        <begin position="1"/>
        <end position="192"/>
    </location>
</feature>
<dbReference type="Pfam" id="PF02525">
    <property type="entry name" value="Flavodoxin_2"/>
    <property type="match status" value="1"/>
</dbReference>
<dbReference type="AlphaFoldDB" id="A0A1G8KA25"/>
<sequence length="241" mass="27268">MNVHITLAHPEPTSFNGSLTYRAETYFKRAGNNVTKTDLYASDFDPVERGAHYKDRSNKDVFIPLGEQRAAWKNGTTPEDVRSEIDNLRNADLVILQFPLWWHGPPAILKGWFDRTFPSGGVYTSRMRYDEGYFKGKRAMLSVTTGAPEEAFGPGARGGDPATMLWPLHYSLHYLGFEVLHPFLAHGVQGHGYSYEDHGKAECRLAQKLDSWEDRLAGVWNEAAQSFPGWPDWDHRGQPLS</sequence>
<dbReference type="EMBL" id="FNEB01000002">
    <property type="protein sequence ID" value="SDI40326.1"/>
    <property type="molecule type" value="Genomic_DNA"/>
</dbReference>
<evidence type="ECO:0000256" key="1">
    <source>
        <dbReference type="ARBA" id="ARBA00006252"/>
    </source>
</evidence>
<name>A0A1G8KA25_9RHOB</name>
<dbReference type="SUPFAM" id="SSF52218">
    <property type="entry name" value="Flavoproteins"/>
    <property type="match status" value="1"/>
</dbReference>
<keyword evidence="2" id="KW-0560">Oxidoreductase</keyword>
<organism evidence="4 5">
    <name type="scientific">Lutimaribacter saemankumensis</name>
    <dbReference type="NCBI Taxonomy" id="490829"/>
    <lineage>
        <taxon>Bacteria</taxon>
        <taxon>Pseudomonadati</taxon>
        <taxon>Pseudomonadota</taxon>
        <taxon>Alphaproteobacteria</taxon>
        <taxon>Rhodobacterales</taxon>
        <taxon>Roseobacteraceae</taxon>
        <taxon>Lutimaribacter</taxon>
    </lineage>
</organism>
<dbReference type="GO" id="GO:0005829">
    <property type="term" value="C:cytosol"/>
    <property type="evidence" value="ECO:0007669"/>
    <property type="project" value="TreeGrafter"/>
</dbReference>
<proteinExistence type="inferred from homology"/>
<dbReference type="OrthoDB" id="9798454at2"/>
<dbReference type="InterPro" id="IPR003680">
    <property type="entry name" value="Flavodoxin_fold"/>
</dbReference>
<comment type="similarity">
    <text evidence="1">Belongs to the NAD(P)H dehydrogenase (quinone) family.</text>
</comment>
<evidence type="ECO:0000313" key="5">
    <source>
        <dbReference type="Proteomes" id="UP000199340"/>
    </source>
</evidence>
<gene>
    <name evidence="4" type="ORF">SAMN05421850_102465</name>
</gene>
<dbReference type="GO" id="GO:0003955">
    <property type="term" value="F:NAD(P)H dehydrogenase (quinone) activity"/>
    <property type="evidence" value="ECO:0007669"/>
    <property type="project" value="TreeGrafter"/>
</dbReference>
<dbReference type="InterPro" id="IPR051545">
    <property type="entry name" value="NAD(P)H_dehydrogenase_qn"/>
</dbReference>
<keyword evidence="5" id="KW-1185">Reference proteome</keyword>
<dbReference type="PANTHER" id="PTHR10204:SF34">
    <property type="entry name" value="NAD(P)H DEHYDROGENASE [QUINONE] 1 ISOFORM 1"/>
    <property type="match status" value="1"/>
</dbReference>
<evidence type="ECO:0000313" key="4">
    <source>
        <dbReference type="EMBL" id="SDI40326.1"/>
    </source>
</evidence>
<evidence type="ECO:0000259" key="3">
    <source>
        <dbReference type="Pfam" id="PF02525"/>
    </source>
</evidence>
<accession>A0A1G8KA25</accession>
<dbReference type="RefSeq" id="WP_090027910.1">
    <property type="nucleotide sequence ID" value="NZ_FNEB01000002.1"/>
</dbReference>
<dbReference type="Proteomes" id="UP000199340">
    <property type="component" value="Unassembled WGS sequence"/>
</dbReference>
<dbReference type="STRING" id="490829.SAMN05421850_102465"/>